<dbReference type="EMBL" id="JAGSPJ010000001">
    <property type="protein sequence ID" value="MBR7798520.1"/>
    <property type="molecule type" value="Genomic_DNA"/>
</dbReference>
<protein>
    <submittedName>
        <fullName evidence="2">Uncharacterized protein</fullName>
    </submittedName>
</protein>
<keyword evidence="1" id="KW-0732">Signal</keyword>
<evidence type="ECO:0000256" key="1">
    <source>
        <dbReference type="SAM" id="SignalP"/>
    </source>
</evidence>
<dbReference type="AlphaFoldDB" id="A0A941DXG8"/>
<sequence>MNTLLKALTISILFCANSALAYSPDIDTQVTVKGSSLFRSHYLSPEQSRELVGHYVMDNGQTLIMTQRQNKYYVEIAGMKPTQVFPNSSESFISQNREIELRFQVANDGNATQVLAKFVQL</sequence>
<evidence type="ECO:0000313" key="3">
    <source>
        <dbReference type="Proteomes" id="UP000678545"/>
    </source>
</evidence>
<dbReference type="RefSeq" id="WP_212673692.1">
    <property type="nucleotide sequence ID" value="NZ_JAGSPJ010000001.1"/>
</dbReference>
<evidence type="ECO:0000313" key="2">
    <source>
        <dbReference type="EMBL" id="MBR7798520.1"/>
    </source>
</evidence>
<proteinExistence type="predicted"/>
<comment type="caution">
    <text evidence="2">The sequence shown here is derived from an EMBL/GenBank/DDBJ whole genome shotgun (WGS) entry which is preliminary data.</text>
</comment>
<feature type="chain" id="PRO_5037345133" evidence="1">
    <location>
        <begin position="22"/>
        <end position="121"/>
    </location>
</feature>
<dbReference type="Proteomes" id="UP000678545">
    <property type="component" value="Unassembled WGS sequence"/>
</dbReference>
<name>A0A941DXG8_9BURK</name>
<accession>A0A941DXG8</accession>
<organism evidence="2 3">
    <name type="scientific">Undibacterium fentianense</name>
    <dbReference type="NCBI Taxonomy" id="2828728"/>
    <lineage>
        <taxon>Bacteria</taxon>
        <taxon>Pseudomonadati</taxon>
        <taxon>Pseudomonadota</taxon>
        <taxon>Betaproteobacteria</taxon>
        <taxon>Burkholderiales</taxon>
        <taxon>Oxalobacteraceae</taxon>
        <taxon>Undibacterium</taxon>
    </lineage>
</organism>
<feature type="signal peptide" evidence="1">
    <location>
        <begin position="1"/>
        <end position="21"/>
    </location>
</feature>
<keyword evidence="3" id="KW-1185">Reference proteome</keyword>
<gene>
    <name evidence="2" type="ORF">KDM90_00665</name>
</gene>
<reference evidence="2" key="1">
    <citation type="submission" date="2021-04" db="EMBL/GenBank/DDBJ databases">
        <title>novel species isolated from subtropical streams in China.</title>
        <authorList>
            <person name="Lu H."/>
        </authorList>
    </citation>
    <scope>NUCLEOTIDE SEQUENCE</scope>
    <source>
        <strain evidence="2">FT137W</strain>
    </source>
</reference>